<proteinExistence type="predicted"/>
<dbReference type="PATRIC" id="fig|1703.6.peg.675"/>
<organism evidence="1 2">
    <name type="scientific">Brevibacterium linens</name>
    <dbReference type="NCBI Taxonomy" id="1703"/>
    <lineage>
        <taxon>Bacteria</taxon>
        <taxon>Bacillati</taxon>
        <taxon>Actinomycetota</taxon>
        <taxon>Actinomycetes</taxon>
        <taxon>Micrococcales</taxon>
        <taxon>Brevibacteriaceae</taxon>
        <taxon>Brevibacterium</taxon>
    </lineage>
</organism>
<dbReference type="Proteomes" id="UP000031488">
    <property type="component" value="Unassembled WGS sequence"/>
</dbReference>
<dbReference type="RefSeq" id="WP_326969269.1">
    <property type="nucleotide sequence ID" value="NZ_JTJZ01000014.1"/>
</dbReference>
<accession>A0A0B9ADS9</accession>
<protein>
    <submittedName>
        <fullName evidence="1">Uncharacterized protein</fullName>
    </submittedName>
</protein>
<name>A0A0B9ADS9_BRELN</name>
<gene>
    <name evidence="1" type="ORF">AE0388_0793</name>
</gene>
<comment type="caution">
    <text evidence="1">The sequence shown here is derived from an EMBL/GenBank/DDBJ whole genome shotgun (WGS) entry which is preliminary data.</text>
</comment>
<evidence type="ECO:0000313" key="1">
    <source>
        <dbReference type="EMBL" id="KHS53718.1"/>
    </source>
</evidence>
<dbReference type="AlphaFoldDB" id="A0A0B9ADS9"/>
<evidence type="ECO:0000313" key="2">
    <source>
        <dbReference type="Proteomes" id="UP000031488"/>
    </source>
</evidence>
<dbReference type="EMBL" id="JTJZ01000014">
    <property type="protein sequence ID" value="KHS53718.1"/>
    <property type="molecule type" value="Genomic_DNA"/>
</dbReference>
<sequence length="101" mass="10986">MPIIDSETTIGLDPYGLASMHLSQAARDTLDNLRAVLAEEVGPLMPRAWESASMPPSVRETLASLDLMRPEGVEEVEADSSMFSGFRNYVLARTDVSVATM</sequence>
<keyword evidence="2" id="KW-1185">Reference proteome</keyword>
<reference evidence="1 2" key="1">
    <citation type="submission" date="2014-11" db="EMBL/GenBank/DDBJ databases">
        <title>Draft Genome Sequence of Brevibacterium linens AE038-8.</title>
        <authorList>
            <person name="Maizel D."/>
            <person name="Utturkar S.M."/>
            <person name="Brown S.D."/>
            <person name="Ferrero M."/>
            <person name="Rosen B.P."/>
        </authorList>
    </citation>
    <scope>NUCLEOTIDE SEQUENCE [LARGE SCALE GENOMIC DNA]</scope>
    <source>
        <strain evidence="1 2">AE038-8</strain>
    </source>
</reference>